<reference evidence="1 2" key="1">
    <citation type="submission" date="2020-06" db="EMBL/GenBank/DDBJ databases">
        <title>Transcriptomic and genomic resources for Thalictrum thalictroides and T. hernandezii: Facilitating candidate gene discovery in an emerging model plant lineage.</title>
        <authorList>
            <person name="Arias T."/>
            <person name="Riano-Pachon D.M."/>
            <person name="Di Stilio V.S."/>
        </authorList>
    </citation>
    <scope>NUCLEOTIDE SEQUENCE [LARGE SCALE GENOMIC DNA]</scope>
    <source>
        <strain evidence="2">cv. WT478/WT964</strain>
        <tissue evidence="1">Leaves</tissue>
    </source>
</reference>
<organism evidence="1 2">
    <name type="scientific">Thalictrum thalictroides</name>
    <name type="common">Rue-anemone</name>
    <name type="synonym">Anemone thalictroides</name>
    <dbReference type="NCBI Taxonomy" id="46969"/>
    <lineage>
        <taxon>Eukaryota</taxon>
        <taxon>Viridiplantae</taxon>
        <taxon>Streptophyta</taxon>
        <taxon>Embryophyta</taxon>
        <taxon>Tracheophyta</taxon>
        <taxon>Spermatophyta</taxon>
        <taxon>Magnoliopsida</taxon>
        <taxon>Ranunculales</taxon>
        <taxon>Ranunculaceae</taxon>
        <taxon>Thalictroideae</taxon>
        <taxon>Thalictrum</taxon>
    </lineage>
</organism>
<comment type="caution">
    <text evidence="1">The sequence shown here is derived from an EMBL/GenBank/DDBJ whole genome shotgun (WGS) entry which is preliminary data.</text>
</comment>
<dbReference type="SUPFAM" id="SSF52540">
    <property type="entry name" value="P-loop containing nucleoside triphosphate hydrolases"/>
    <property type="match status" value="1"/>
</dbReference>
<dbReference type="InterPro" id="IPR050747">
    <property type="entry name" value="Mitochondrial_chaperone_BCS1"/>
</dbReference>
<keyword evidence="2" id="KW-1185">Reference proteome</keyword>
<dbReference type="Gene3D" id="3.40.50.300">
    <property type="entry name" value="P-loop containing nucleotide triphosphate hydrolases"/>
    <property type="match status" value="1"/>
</dbReference>
<dbReference type="PROSITE" id="PS00674">
    <property type="entry name" value="AAA"/>
    <property type="match status" value="1"/>
</dbReference>
<dbReference type="PANTHER" id="PTHR23070">
    <property type="entry name" value="BCS1 AAA-TYPE ATPASE"/>
    <property type="match status" value="1"/>
</dbReference>
<evidence type="ECO:0000313" key="2">
    <source>
        <dbReference type="Proteomes" id="UP000554482"/>
    </source>
</evidence>
<gene>
    <name evidence="1" type="ORF">FRX31_032081</name>
</gene>
<dbReference type="Proteomes" id="UP000554482">
    <property type="component" value="Unassembled WGS sequence"/>
</dbReference>
<protein>
    <submittedName>
        <fullName evidence="1">Aaa-atpase</fullName>
    </submittedName>
</protein>
<accession>A0A7J6V086</accession>
<dbReference type="InterPro" id="IPR027417">
    <property type="entry name" value="P-loop_NTPase"/>
</dbReference>
<dbReference type="OrthoDB" id="10251412at2759"/>
<dbReference type="GO" id="GO:0005524">
    <property type="term" value="F:ATP binding"/>
    <property type="evidence" value="ECO:0007669"/>
    <property type="project" value="InterPro"/>
</dbReference>
<dbReference type="AlphaFoldDB" id="A0A7J6V086"/>
<dbReference type="EMBL" id="JABWDY010040172">
    <property type="protein sequence ID" value="KAF5178329.1"/>
    <property type="molecule type" value="Genomic_DNA"/>
</dbReference>
<sequence>MANYLNFDIYDLELTDLRTNSYLRRVLLSTRNRSILVLEDIDCSFEFKNSRQVLPRNFDLPPGTPRIIDFQVSTITIDTIRDANFIDGLWLSIGDERIIVFTTNNKDILDPALLRPGRMDVHIHMSFCIPSGFRLLAYNYLKGESVAEVLL</sequence>
<dbReference type="GO" id="GO:0016887">
    <property type="term" value="F:ATP hydrolysis activity"/>
    <property type="evidence" value="ECO:0007669"/>
    <property type="project" value="InterPro"/>
</dbReference>
<proteinExistence type="predicted"/>
<evidence type="ECO:0000313" key="1">
    <source>
        <dbReference type="EMBL" id="KAF5178329.1"/>
    </source>
</evidence>
<dbReference type="InterPro" id="IPR003960">
    <property type="entry name" value="ATPase_AAA_CS"/>
</dbReference>
<name>A0A7J6V086_THATH</name>